<dbReference type="Gene3D" id="3.90.940.20">
    <property type="entry name" value="RPB5-like RNA polymerase subunit"/>
    <property type="match status" value="1"/>
</dbReference>
<keyword evidence="4" id="KW-1185">Reference proteome</keyword>
<comment type="caution">
    <text evidence="3">The sequence shown here is derived from an EMBL/GenBank/DDBJ whole genome shotgun (WGS) entry which is preliminary data.</text>
</comment>
<dbReference type="GO" id="GO:0003677">
    <property type="term" value="F:DNA binding"/>
    <property type="evidence" value="ECO:0007669"/>
    <property type="project" value="InterPro"/>
</dbReference>
<sequence length="205" mass="23277">LKGSTQLRGSLKPSTTSNEPLTKVMGWGSLESMETPNFSHNRDGNLSNPSLRLGLGLLRGSHATPTQSVGGSTADDVVRFMEVFEKKDLSQVMAVAQTHSGIIIVDGDPDIFLDEMFKMFPEELYCKVFFKQERLYDPRENILVPKHRLATEEEIKALEERHIPVSSLPKLSRRDIIARWEGWKKDDIIAIEREGEDGLYFRIIF</sequence>
<protein>
    <recommendedName>
        <fullName evidence="2">RNA polymerase subunit H/Rpb5 C-terminal domain-containing protein</fullName>
    </recommendedName>
</protein>
<dbReference type="GO" id="GO:0006351">
    <property type="term" value="P:DNA-templated transcription"/>
    <property type="evidence" value="ECO:0007669"/>
    <property type="project" value="InterPro"/>
</dbReference>
<dbReference type="InterPro" id="IPR035913">
    <property type="entry name" value="RPB5-like_sf"/>
</dbReference>
<accession>A0A261XSJ8</accession>
<feature type="compositionally biased region" description="Polar residues" evidence="1">
    <location>
        <begin position="1"/>
        <end position="20"/>
    </location>
</feature>
<dbReference type="Pfam" id="PF01191">
    <property type="entry name" value="RNA_pol_Rpb5_C"/>
    <property type="match status" value="1"/>
</dbReference>
<feature type="region of interest" description="Disordered" evidence="1">
    <location>
        <begin position="1"/>
        <end position="23"/>
    </location>
</feature>
<evidence type="ECO:0000259" key="2">
    <source>
        <dbReference type="Pfam" id="PF01191"/>
    </source>
</evidence>
<evidence type="ECO:0000256" key="1">
    <source>
        <dbReference type="SAM" id="MobiDB-lite"/>
    </source>
</evidence>
<organism evidence="3 4">
    <name type="scientific">Bifiguratus adelaidae</name>
    <dbReference type="NCBI Taxonomy" id="1938954"/>
    <lineage>
        <taxon>Eukaryota</taxon>
        <taxon>Fungi</taxon>
        <taxon>Fungi incertae sedis</taxon>
        <taxon>Mucoromycota</taxon>
        <taxon>Mucoromycotina</taxon>
        <taxon>Endogonomycetes</taxon>
        <taxon>Endogonales</taxon>
        <taxon>Endogonales incertae sedis</taxon>
        <taxon>Bifiguratus</taxon>
    </lineage>
</organism>
<proteinExistence type="predicted"/>
<feature type="domain" description="RNA polymerase subunit H/Rpb5 C-terminal" evidence="2">
    <location>
        <begin position="140"/>
        <end position="196"/>
    </location>
</feature>
<dbReference type="GO" id="GO:0003899">
    <property type="term" value="F:DNA-directed RNA polymerase activity"/>
    <property type="evidence" value="ECO:0007669"/>
    <property type="project" value="InterPro"/>
</dbReference>
<dbReference type="EMBL" id="MVBO01000490">
    <property type="protein sequence ID" value="OZJ01347.1"/>
    <property type="molecule type" value="Genomic_DNA"/>
</dbReference>
<evidence type="ECO:0000313" key="4">
    <source>
        <dbReference type="Proteomes" id="UP000242875"/>
    </source>
</evidence>
<gene>
    <name evidence="3" type="ORF">BZG36_05789</name>
</gene>
<dbReference type="OrthoDB" id="248779at2759"/>
<dbReference type="Proteomes" id="UP000242875">
    <property type="component" value="Unassembled WGS sequence"/>
</dbReference>
<name>A0A261XSJ8_9FUNG</name>
<reference evidence="3 4" key="1">
    <citation type="journal article" date="2017" name="Mycologia">
        <title>Bifiguratus adelaidae, gen. et sp. nov., a new member of Mucoromycotina in endophytic and soil-dwelling habitats.</title>
        <authorList>
            <person name="Torres-Cruz T.J."/>
            <person name="Billingsley Tobias T.L."/>
            <person name="Almatruk M."/>
            <person name="Hesse C."/>
            <person name="Kuske C.R."/>
            <person name="Desiro A."/>
            <person name="Benucci G.M."/>
            <person name="Bonito G."/>
            <person name="Stajich J.E."/>
            <person name="Dunlap C."/>
            <person name="Arnold A.E."/>
            <person name="Porras-Alfaro A."/>
        </authorList>
    </citation>
    <scope>NUCLEOTIDE SEQUENCE [LARGE SCALE GENOMIC DNA]</scope>
    <source>
        <strain evidence="3 4">AZ0501</strain>
    </source>
</reference>
<evidence type="ECO:0000313" key="3">
    <source>
        <dbReference type="EMBL" id="OZJ01347.1"/>
    </source>
</evidence>
<dbReference type="SUPFAM" id="SSF55287">
    <property type="entry name" value="RPB5-like RNA polymerase subunit"/>
    <property type="match status" value="1"/>
</dbReference>
<dbReference type="InterPro" id="IPR000783">
    <property type="entry name" value="RNA_pol_subH/Rpb5_C"/>
</dbReference>
<feature type="non-terminal residue" evidence="3">
    <location>
        <position position="1"/>
    </location>
</feature>
<dbReference type="AlphaFoldDB" id="A0A261XSJ8"/>